<dbReference type="InterPro" id="IPR040758">
    <property type="entry name" value="PrmC_N"/>
</dbReference>
<evidence type="ECO:0000256" key="2">
    <source>
        <dbReference type="ARBA" id="ARBA00022679"/>
    </source>
</evidence>
<comment type="catalytic activity">
    <reaction evidence="4">
        <text>L-glutaminyl-[peptide chain release factor] + S-adenosyl-L-methionine = N(5)-methyl-L-glutaminyl-[peptide chain release factor] + S-adenosyl-L-homocysteine + H(+)</text>
        <dbReference type="Rhea" id="RHEA:42896"/>
        <dbReference type="Rhea" id="RHEA-COMP:10271"/>
        <dbReference type="Rhea" id="RHEA-COMP:10272"/>
        <dbReference type="ChEBI" id="CHEBI:15378"/>
        <dbReference type="ChEBI" id="CHEBI:30011"/>
        <dbReference type="ChEBI" id="CHEBI:57856"/>
        <dbReference type="ChEBI" id="CHEBI:59789"/>
        <dbReference type="ChEBI" id="CHEBI:61891"/>
        <dbReference type="EC" id="2.1.1.297"/>
    </reaction>
</comment>
<dbReference type="Pfam" id="PF13847">
    <property type="entry name" value="Methyltransf_31"/>
    <property type="match status" value="1"/>
</dbReference>
<dbReference type="HAMAP" id="MF_02126">
    <property type="entry name" value="RF_methyltr_PrmC"/>
    <property type="match status" value="1"/>
</dbReference>
<dbReference type="EC" id="2.1.1.297" evidence="4"/>
<proteinExistence type="inferred from homology"/>
<feature type="binding site" evidence="4">
    <location>
        <begin position="142"/>
        <end position="146"/>
    </location>
    <ligand>
        <name>S-adenosyl-L-methionine</name>
        <dbReference type="ChEBI" id="CHEBI:59789"/>
    </ligand>
</feature>
<dbReference type="Pfam" id="PF17827">
    <property type="entry name" value="PrmC_N"/>
    <property type="match status" value="1"/>
</dbReference>
<dbReference type="InterPro" id="IPR004556">
    <property type="entry name" value="HemK-like"/>
</dbReference>
<dbReference type="NCBIfam" id="TIGR03534">
    <property type="entry name" value="RF_mod_PrmC"/>
    <property type="match status" value="1"/>
</dbReference>
<dbReference type="EMBL" id="FNRL01000009">
    <property type="protein sequence ID" value="SEA53467.1"/>
    <property type="molecule type" value="Genomic_DNA"/>
</dbReference>
<evidence type="ECO:0000259" key="6">
    <source>
        <dbReference type="Pfam" id="PF17827"/>
    </source>
</evidence>
<evidence type="ECO:0000256" key="3">
    <source>
        <dbReference type="ARBA" id="ARBA00022691"/>
    </source>
</evidence>
<feature type="domain" description="Release factor glutamine methyltransferase N-terminal" evidence="6">
    <location>
        <begin position="42"/>
        <end position="97"/>
    </location>
</feature>
<gene>
    <name evidence="4" type="primary">prmC</name>
    <name evidence="7" type="ORF">SAMN05660909_02348</name>
</gene>
<keyword evidence="3 4" id="KW-0949">S-adenosyl-L-methionine</keyword>
<evidence type="ECO:0000256" key="4">
    <source>
        <dbReference type="HAMAP-Rule" id="MF_02126"/>
    </source>
</evidence>
<accession>A0A1H4BZH8</accession>
<feature type="binding site" evidence="4">
    <location>
        <position position="210"/>
    </location>
    <ligand>
        <name>S-adenosyl-L-methionine</name>
        <dbReference type="ChEBI" id="CHEBI:59789"/>
    </ligand>
</feature>
<dbReference type="InterPro" id="IPR050320">
    <property type="entry name" value="N5-glutamine_MTase"/>
</dbReference>
<dbReference type="InterPro" id="IPR019874">
    <property type="entry name" value="RF_methyltr_PrmC"/>
</dbReference>
<dbReference type="InterPro" id="IPR002052">
    <property type="entry name" value="DNA_methylase_N6_adenine_CS"/>
</dbReference>
<dbReference type="Gene3D" id="3.40.50.150">
    <property type="entry name" value="Vaccinia Virus protein VP39"/>
    <property type="match status" value="1"/>
</dbReference>
<dbReference type="NCBIfam" id="TIGR00536">
    <property type="entry name" value="hemK_fam"/>
    <property type="match status" value="1"/>
</dbReference>
<dbReference type="GO" id="GO:0003676">
    <property type="term" value="F:nucleic acid binding"/>
    <property type="evidence" value="ECO:0007669"/>
    <property type="project" value="InterPro"/>
</dbReference>
<feature type="domain" description="Methyltransferase" evidence="5">
    <location>
        <begin position="134"/>
        <end position="225"/>
    </location>
</feature>
<dbReference type="InterPro" id="IPR025714">
    <property type="entry name" value="Methyltranfer_dom"/>
</dbReference>
<dbReference type="Gene3D" id="1.10.8.10">
    <property type="entry name" value="DNA helicase RuvA subunit, C-terminal domain"/>
    <property type="match status" value="1"/>
</dbReference>
<organism evidence="7 8">
    <name type="scientific">Chitinophaga terrae</name>
    <name type="common">ex Kim and Jung 2007</name>
    <dbReference type="NCBI Taxonomy" id="408074"/>
    <lineage>
        <taxon>Bacteria</taxon>
        <taxon>Pseudomonadati</taxon>
        <taxon>Bacteroidota</taxon>
        <taxon>Chitinophagia</taxon>
        <taxon>Chitinophagales</taxon>
        <taxon>Chitinophagaceae</taxon>
        <taxon>Chitinophaga</taxon>
    </lineage>
</organism>
<dbReference type="InterPro" id="IPR029063">
    <property type="entry name" value="SAM-dependent_MTases_sf"/>
</dbReference>
<dbReference type="AlphaFoldDB" id="A0A1H4BZH8"/>
<name>A0A1H4BZH8_9BACT</name>
<feature type="binding site" evidence="4">
    <location>
        <begin position="210"/>
        <end position="213"/>
    </location>
    <ligand>
        <name>substrate</name>
    </ligand>
</feature>
<dbReference type="STRING" id="408074.SAMN05660909_02348"/>
<sequence>MESATSPVCSFQIHHIAKFFILTIQTAFTYITGAIGDLYEEREAANIAHIVMESLTGMSKLDRIVNKTNLLTPEQNQRLKAAIEALLRKEPVQYITGSTWFYGMELNVNNQVLIPRPETEELVEWMVNDATGRSGLKILDVGTGSGAIPLALKRSLPDAAVMAIDISPGALEVASGNAAKWKLDVHFQQMDALDPLQLATLPNFDLVVSNPPYITQSEKTGMQEQVLAYEPSLALFVPDNDPLLFYRHIAQMAQQKLKAGGALYFEINEALGKEVVELLKALQFKEVILKQDMFGKDRMIKASI</sequence>
<dbReference type="CDD" id="cd02440">
    <property type="entry name" value="AdoMet_MTases"/>
    <property type="match status" value="1"/>
</dbReference>
<comment type="caution">
    <text evidence="4">Lacks conserved residue(s) required for the propagation of feature annotation.</text>
</comment>
<evidence type="ECO:0000313" key="7">
    <source>
        <dbReference type="EMBL" id="SEA53467.1"/>
    </source>
</evidence>
<dbReference type="OrthoDB" id="9800643at2"/>
<dbReference type="Proteomes" id="UP000199656">
    <property type="component" value="Unassembled WGS sequence"/>
</dbReference>
<keyword evidence="2 4" id="KW-0808">Transferase</keyword>
<feature type="binding site" evidence="4">
    <location>
        <position position="165"/>
    </location>
    <ligand>
        <name>S-adenosyl-L-methionine</name>
        <dbReference type="ChEBI" id="CHEBI:59789"/>
    </ligand>
</feature>
<protein>
    <recommendedName>
        <fullName evidence="4">Release factor glutamine methyltransferase</fullName>
        <shortName evidence="4">RF MTase</shortName>
        <ecNumber evidence="4">2.1.1.297</ecNumber>
    </recommendedName>
    <alternativeName>
        <fullName evidence="4">N5-glutamine methyltransferase PrmC</fullName>
    </alternativeName>
    <alternativeName>
        <fullName evidence="4">Protein-(glutamine-N5) MTase PrmC</fullName>
    </alternativeName>
    <alternativeName>
        <fullName evidence="4">Protein-glutamine N-methyltransferase PrmC</fullName>
    </alternativeName>
</protein>
<dbReference type="GO" id="GO:0032259">
    <property type="term" value="P:methylation"/>
    <property type="evidence" value="ECO:0007669"/>
    <property type="project" value="UniProtKB-KW"/>
</dbReference>
<evidence type="ECO:0000256" key="1">
    <source>
        <dbReference type="ARBA" id="ARBA00022603"/>
    </source>
</evidence>
<dbReference type="PROSITE" id="PS00092">
    <property type="entry name" value="N6_MTASE"/>
    <property type="match status" value="1"/>
</dbReference>
<dbReference type="PANTHER" id="PTHR18895">
    <property type="entry name" value="HEMK METHYLTRANSFERASE"/>
    <property type="match status" value="1"/>
</dbReference>
<dbReference type="PANTHER" id="PTHR18895:SF74">
    <property type="entry name" value="MTRF1L RELEASE FACTOR GLUTAMINE METHYLTRANSFERASE"/>
    <property type="match status" value="1"/>
</dbReference>
<comment type="function">
    <text evidence="4">Methylates the class 1 translation termination release factors RF1/PrfA and RF2/PrfB on the glutamine residue of the universally conserved GGQ motif.</text>
</comment>
<dbReference type="SUPFAM" id="SSF53335">
    <property type="entry name" value="S-adenosyl-L-methionine-dependent methyltransferases"/>
    <property type="match status" value="1"/>
</dbReference>
<reference evidence="8" key="1">
    <citation type="submission" date="2016-10" db="EMBL/GenBank/DDBJ databases">
        <authorList>
            <person name="Varghese N."/>
            <person name="Submissions S."/>
        </authorList>
    </citation>
    <scope>NUCLEOTIDE SEQUENCE [LARGE SCALE GENOMIC DNA]</scope>
    <source>
        <strain evidence="8">DSM 23920</strain>
    </source>
</reference>
<evidence type="ECO:0000259" key="5">
    <source>
        <dbReference type="Pfam" id="PF13847"/>
    </source>
</evidence>
<comment type="similarity">
    <text evidence="4">Belongs to the protein N5-glutamine methyltransferase family. PrmC subfamily.</text>
</comment>
<evidence type="ECO:0000313" key="8">
    <source>
        <dbReference type="Proteomes" id="UP000199656"/>
    </source>
</evidence>
<keyword evidence="8" id="KW-1185">Reference proteome</keyword>
<dbReference type="GO" id="GO:0102559">
    <property type="term" value="F:peptide chain release factor N(5)-glutamine methyltransferase activity"/>
    <property type="evidence" value="ECO:0007669"/>
    <property type="project" value="UniProtKB-EC"/>
</dbReference>
<keyword evidence="1 4" id="KW-0489">Methyltransferase</keyword>